<evidence type="ECO:0000313" key="2">
    <source>
        <dbReference type="Proteomes" id="UP001651158"/>
    </source>
</evidence>
<sequence>MVWDAFRQNTDLMWKDTLELRAMRSYRRPRCRLIRCLPADTVTLVNRRIDFLSAAALVKKNAPMFLI</sequence>
<evidence type="ECO:0000313" key="1">
    <source>
        <dbReference type="EMBL" id="KAL5109586.1"/>
    </source>
</evidence>
<accession>A0ABR4QJ35</accession>
<dbReference type="Proteomes" id="UP001651158">
    <property type="component" value="Unassembled WGS sequence"/>
</dbReference>
<comment type="caution">
    <text evidence="1">The sequence shown here is derived from an EMBL/GenBank/DDBJ whole genome shotgun (WGS) entry which is preliminary data.</text>
</comment>
<protein>
    <submittedName>
        <fullName evidence="1">Uncharacterized protein</fullName>
    </submittedName>
</protein>
<name>A0ABR4QJ35_9CEST</name>
<dbReference type="EMBL" id="JAKROA010000003">
    <property type="protein sequence ID" value="KAL5109586.1"/>
    <property type="molecule type" value="Genomic_DNA"/>
</dbReference>
<gene>
    <name evidence="1" type="ORF">TcWFU_010300</name>
</gene>
<proteinExistence type="predicted"/>
<keyword evidence="2" id="KW-1185">Reference proteome</keyword>
<organism evidence="1 2">
    <name type="scientific">Taenia crassiceps</name>
    <dbReference type="NCBI Taxonomy" id="6207"/>
    <lineage>
        <taxon>Eukaryota</taxon>
        <taxon>Metazoa</taxon>
        <taxon>Spiralia</taxon>
        <taxon>Lophotrochozoa</taxon>
        <taxon>Platyhelminthes</taxon>
        <taxon>Cestoda</taxon>
        <taxon>Eucestoda</taxon>
        <taxon>Cyclophyllidea</taxon>
        <taxon>Taeniidae</taxon>
        <taxon>Taenia</taxon>
    </lineage>
</organism>
<reference evidence="1 2" key="1">
    <citation type="journal article" date="2022" name="Front. Cell. Infect. Microbiol.">
        <title>The Genomes of Two Strains of Taenia crassiceps the Animal Model for the Study of Human Cysticercosis.</title>
        <authorList>
            <person name="Bobes R.J."/>
            <person name="Estrada K."/>
            <person name="Rios-Valencia D.G."/>
            <person name="Calderon-Gallegos A."/>
            <person name="de la Torre P."/>
            <person name="Carrero J.C."/>
            <person name="Sanchez-Flores A."/>
            <person name="Laclette J.P."/>
        </authorList>
    </citation>
    <scope>NUCLEOTIDE SEQUENCE [LARGE SCALE GENOMIC DNA]</scope>
    <source>
        <strain evidence="1">WFUcys</strain>
    </source>
</reference>